<reference evidence="2" key="1">
    <citation type="submission" date="2023-04" db="EMBL/GenBank/DDBJ databases">
        <title>Chromosome-level genome of Chaenocephalus aceratus.</title>
        <authorList>
            <person name="Park H."/>
        </authorList>
    </citation>
    <scope>NUCLEOTIDE SEQUENCE</scope>
    <source>
        <strain evidence="2">DE</strain>
        <tissue evidence="2">Muscle</tissue>
    </source>
</reference>
<protein>
    <submittedName>
        <fullName evidence="2">ATP-dependent bile acid permease</fullName>
    </submittedName>
</protein>
<dbReference type="EMBL" id="JASDAP010000010">
    <property type="protein sequence ID" value="KAK1895601.1"/>
    <property type="molecule type" value="Genomic_DNA"/>
</dbReference>
<feature type="region of interest" description="Disordered" evidence="1">
    <location>
        <begin position="70"/>
        <end position="100"/>
    </location>
</feature>
<sequence length="127" mass="13866">MRSNTSSKGRARGRGRAGAPSLVVWFAEWVMAVSRAICTGAKAPVTFARGRAAIKETGGSVARITLQTLCQKQQRSSPPPATPDHQQHTPRKHELASNCITDLPMPTHMVTLLTNREPKYVKSEKGF</sequence>
<dbReference type="AlphaFoldDB" id="A0AAD9C645"/>
<evidence type="ECO:0000256" key="1">
    <source>
        <dbReference type="SAM" id="MobiDB-lite"/>
    </source>
</evidence>
<name>A0AAD9C645_DISEL</name>
<accession>A0AAD9C645</accession>
<evidence type="ECO:0000313" key="2">
    <source>
        <dbReference type="EMBL" id="KAK1895601.1"/>
    </source>
</evidence>
<comment type="caution">
    <text evidence="2">The sequence shown here is derived from an EMBL/GenBank/DDBJ whole genome shotgun (WGS) entry which is preliminary data.</text>
</comment>
<dbReference type="Proteomes" id="UP001228049">
    <property type="component" value="Unassembled WGS sequence"/>
</dbReference>
<evidence type="ECO:0000313" key="3">
    <source>
        <dbReference type="Proteomes" id="UP001228049"/>
    </source>
</evidence>
<keyword evidence="3" id="KW-1185">Reference proteome</keyword>
<gene>
    <name evidence="2" type="ORF">KUDE01_021052</name>
</gene>
<organism evidence="2 3">
    <name type="scientific">Dissostichus eleginoides</name>
    <name type="common">Patagonian toothfish</name>
    <name type="synonym">Dissostichus amissus</name>
    <dbReference type="NCBI Taxonomy" id="100907"/>
    <lineage>
        <taxon>Eukaryota</taxon>
        <taxon>Metazoa</taxon>
        <taxon>Chordata</taxon>
        <taxon>Craniata</taxon>
        <taxon>Vertebrata</taxon>
        <taxon>Euteleostomi</taxon>
        <taxon>Actinopterygii</taxon>
        <taxon>Neopterygii</taxon>
        <taxon>Teleostei</taxon>
        <taxon>Neoteleostei</taxon>
        <taxon>Acanthomorphata</taxon>
        <taxon>Eupercaria</taxon>
        <taxon>Perciformes</taxon>
        <taxon>Notothenioidei</taxon>
        <taxon>Nototheniidae</taxon>
        <taxon>Dissostichus</taxon>
    </lineage>
</organism>
<proteinExistence type="predicted"/>